<proteinExistence type="predicted"/>
<reference evidence="3 4" key="1">
    <citation type="submission" date="2018-03" db="EMBL/GenBank/DDBJ databases">
        <title>Genomes of Pezizomycetes fungi and the evolution of truffles.</title>
        <authorList>
            <person name="Murat C."/>
            <person name="Payen T."/>
            <person name="Noel B."/>
            <person name="Kuo A."/>
            <person name="Martin F.M."/>
        </authorList>
    </citation>
    <scope>NUCLEOTIDE SEQUENCE [LARGE SCALE GENOMIC DNA]</scope>
    <source>
        <strain evidence="3">091103-1</strain>
    </source>
</reference>
<dbReference type="OrthoDB" id="5400539at2759"/>
<accession>A0A317SJL4</accession>
<keyword evidence="2" id="KW-1133">Transmembrane helix</keyword>
<feature type="compositionally biased region" description="Pro residues" evidence="1">
    <location>
        <begin position="160"/>
        <end position="178"/>
    </location>
</feature>
<keyword evidence="4" id="KW-1185">Reference proteome</keyword>
<comment type="caution">
    <text evidence="3">The sequence shown here is derived from an EMBL/GenBank/DDBJ whole genome shotgun (WGS) entry which is preliminary data.</text>
</comment>
<protein>
    <submittedName>
        <fullName evidence="3">Uncharacterized protein</fullName>
    </submittedName>
</protein>
<dbReference type="Proteomes" id="UP000246991">
    <property type="component" value="Unassembled WGS sequence"/>
</dbReference>
<dbReference type="Pfam" id="PF12273">
    <property type="entry name" value="RCR"/>
    <property type="match status" value="1"/>
</dbReference>
<dbReference type="InterPro" id="IPR020999">
    <property type="entry name" value="Chitin_synth_reg_RCR"/>
</dbReference>
<keyword evidence="2" id="KW-0472">Membrane</keyword>
<evidence type="ECO:0000313" key="3">
    <source>
        <dbReference type="EMBL" id="PWW74468.1"/>
    </source>
</evidence>
<feature type="transmembrane region" description="Helical" evidence="2">
    <location>
        <begin position="35"/>
        <end position="57"/>
    </location>
</feature>
<gene>
    <name evidence="3" type="ORF">C7212DRAFT_328187</name>
</gene>
<dbReference type="AlphaFoldDB" id="A0A317SJL4"/>
<feature type="region of interest" description="Disordered" evidence="1">
    <location>
        <begin position="123"/>
        <end position="178"/>
    </location>
</feature>
<dbReference type="EMBL" id="PYWC01000061">
    <property type="protein sequence ID" value="PWW74468.1"/>
    <property type="molecule type" value="Genomic_DNA"/>
</dbReference>
<sequence length="178" mass="20579">MAVLKRWLDLVERDNERDDDDWPHRSWYWSDQARAIKWGVFFGILTFFFVLMMAMYYHADRRMKNGEPPLRYHRWLVPRTRRAQFEPNLQRPEENFSFYHQQQPQENGTYGMHVVPPPAYNPNYPEPPVYSGGPPIGATKVDPAQHPAHHLGEGSSSSGPTPPPPAAVPAYTPPQCPQ</sequence>
<keyword evidence="2" id="KW-0812">Transmembrane</keyword>
<name>A0A317SJL4_9PEZI</name>
<evidence type="ECO:0000256" key="2">
    <source>
        <dbReference type="SAM" id="Phobius"/>
    </source>
</evidence>
<evidence type="ECO:0000313" key="4">
    <source>
        <dbReference type="Proteomes" id="UP000246991"/>
    </source>
</evidence>
<organism evidence="3 4">
    <name type="scientific">Tuber magnatum</name>
    <name type="common">white Piedmont truffle</name>
    <dbReference type="NCBI Taxonomy" id="42249"/>
    <lineage>
        <taxon>Eukaryota</taxon>
        <taxon>Fungi</taxon>
        <taxon>Dikarya</taxon>
        <taxon>Ascomycota</taxon>
        <taxon>Pezizomycotina</taxon>
        <taxon>Pezizomycetes</taxon>
        <taxon>Pezizales</taxon>
        <taxon>Tuberaceae</taxon>
        <taxon>Tuber</taxon>
    </lineage>
</organism>
<evidence type="ECO:0000256" key="1">
    <source>
        <dbReference type="SAM" id="MobiDB-lite"/>
    </source>
</evidence>